<dbReference type="PRINTS" id="PR00723">
    <property type="entry name" value="SUBTILISIN"/>
</dbReference>
<keyword evidence="3" id="KW-0964">Secreted</keyword>
<accession>A0ABS8C4J3</accession>
<dbReference type="Pfam" id="PF02225">
    <property type="entry name" value="PA"/>
    <property type="match status" value="1"/>
</dbReference>
<evidence type="ECO:0000313" key="13">
    <source>
        <dbReference type="EMBL" id="MCB5227258.1"/>
    </source>
</evidence>
<keyword evidence="2" id="KW-0134">Cell wall</keyword>
<protein>
    <submittedName>
        <fullName evidence="13">S8 family serine peptidase</fullName>
    </submittedName>
</protein>
<keyword evidence="14" id="KW-1185">Reference proteome</keyword>
<dbReference type="Gene3D" id="3.40.50.200">
    <property type="entry name" value="Peptidase S8/S53 domain"/>
    <property type="match status" value="1"/>
</dbReference>
<evidence type="ECO:0000256" key="11">
    <source>
        <dbReference type="SAM" id="SignalP"/>
    </source>
</evidence>
<feature type="active site" description="Charge relay system" evidence="8">
    <location>
        <position position="235"/>
    </location>
</feature>
<evidence type="ECO:0000313" key="14">
    <source>
        <dbReference type="Proteomes" id="UP000633814"/>
    </source>
</evidence>
<evidence type="ECO:0000259" key="12">
    <source>
        <dbReference type="PROSITE" id="PS50268"/>
    </source>
</evidence>
<evidence type="ECO:0000256" key="6">
    <source>
        <dbReference type="ARBA" id="ARBA00022801"/>
    </source>
</evidence>
<dbReference type="InterPro" id="IPR002126">
    <property type="entry name" value="Cadherin-like_dom"/>
</dbReference>
<dbReference type="InterPro" id="IPR036852">
    <property type="entry name" value="Peptidase_S8/S53_dom_sf"/>
</dbReference>
<dbReference type="InterPro" id="IPR046450">
    <property type="entry name" value="PA_dom_sf"/>
</dbReference>
<dbReference type="InterPro" id="IPR050131">
    <property type="entry name" value="Peptidase_S8_subtilisin-like"/>
</dbReference>
<evidence type="ECO:0000256" key="1">
    <source>
        <dbReference type="ARBA" id="ARBA00011073"/>
    </source>
</evidence>
<dbReference type="CDD" id="cd11304">
    <property type="entry name" value="Cadherin_repeat"/>
    <property type="match status" value="2"/>
</dbReference>
<organism evidence="13 14">
    <name type="scientific">Alishewanella maricola</name>
    <dbReference type="NCBI Taxonomy" id="2795740"/>
    <lineage>
        <taxon>Bacteria</taxon>
        <taxon>Pseudomonadati</taxon>
        <taxon>Pseudomonadota</taxon>
        <taxon>Gammaproteobacteria</taxon>
        <taxon>Alteromonadales</taxon>
        <taxon>Alteromonadaceae</taxon>
        <taxon>Alishewanella</taxon>
    </lineage>
</organism>
<keyword evidence="6 8" id="KW-0378">Hydrolase</keyword>
<dbReference type="RefSeq" id="WP_226751445.1">
    <property type="nucleotide sequence ID" value="NZ_JAEINI020000006.1"/>
</dbReference>
<comment type="similarity">
    <text evidence="1 8 9">Belongs to the peptidase S8 family.</text>
</comment>
<dbReference type="SUPFAM" id="SSF52025">
    <property type="entry name" value="PA domain"/>
    <property type="match status" value="1"/>
</dbReference>
<dbReference type="Gene3D" id="2.60.40.60">
    <property type="entry name" value="Cadherins"/>
    <property type="match status" value="2"/>
</dbReference>
<evidence type="ECO:0000256" key="4">
    <source>
        <dbReference type="ARBA" id="ARBA00022670"/>
    </source>
</evidence>
<keyword evidence="7 8" id="KW-0720">Serine protease</keyword>
<keyword evidence="5 11" id="KW-0732">Signal</keyword>
<feature type="chain" id="PRO_5046898972" evidence="11">
    <location>
        <begin position="21"/>
        <end position="1251"/>
    </location>
</feature>
<dbReference type="Proteomes" id="UP000633814">
    <property type="component" value="Unassembled WGS sequence"/>
</dbReference>
<evidence type="ECO:0000256" key="10">
    <source>
        <dbReference type="SAM" id="Phobius"/>
    </source>
</evidence>
<evidence type="ECO:0000256" key="3">
    <source>
        <dbReference type="ARBA" id="ARBA00022525"/>
    </source>
</evidence>
<keyword evidence="10" id="KW-0812">Transmembrane</keyword>
<dbReference type="InterPro" id="IPR023827">
    <property type="entry name" value="Peptidase_S8_Asp-AS"/>
</dbReference>
<dbReference type="PROSITE" id="PS00136">
    <property type="entry name" value="SUBTILASE_ASP"/>
    <property type="match status" value="1"/>
</dbReference>
<dbReference type="Pfam" id="PF00082">
    <property type="entry name" value="Peptidase_S8"/>
    <property type="match status" value="1"/>
</dbReference>
<dbReference type="InterPro" id="IPR015500">
    <property type="entry name" value="Peptidase_S8_subtilisin-rel"/>
</dbReference>
<dbReference type="PANTHER" id="PTHR43806:SF11">
    <property type="entry name" value="CEREVISIN-RELATED"/>
    <property type="match status" value="1"/>
</dbReference>
<dbReference type="InterPro" id="IPR015919">
    <property type="entry name" value="Cadherin-like_sf"/>
</dbReference>
<dbReference type="SMART" id="SM00112">
    <property type="entry name" value="CA"/>
    <property type="match status" value="1"/>
</dbReference>
<dbReference type="CDD" id="cd04818">
    <property type="entry name" value="PA_subtilisin_1"/>
    <property type="match status" value="1"/>
</dbReference>
<dbReference type="InterPro" id="IPR003137">
    <property type="entry name" value="PA_domain"/>
</dbReference>
<dbReference type="InterPro" id="IPR023828">
    <property type="entry name" value="Peptidase_S8_Ser-AS"/>
</dbReference>
<gene>
    <name evidence="13" type="ORF">JAO78_010580</name>
</gene>
<dbReference type="SUPFAM" id="SSF49313">
    <property type="entry name" value="Cadherin-like"/>
    <property type="match status" value="2"/>
</dbReference>
<feature type="domain" description="Cadherin" evidence="12">
    <location>
        <begin position="1034"/>
        <end position="1136"/>
    </location>
</feature>
<feature type="signal peptide" evidence="11">
    <location>
        <begin position="1"/>
        <end position="20"/>
    </location>
</feature>
<proteinExistence type="inferred from homology"/>
<dbReference type="Gene3D" id="3.50.30.30">
    <property type="match status" value="1"/>
</dbReference>
<keyword evidence="4 8" id="KW-0645">Protease</keyword>
<feature type="active site" description="Charge relay system" evidence="8">
    <location>
        <position position="547"/>
    </location>
</feature>
<comment type="caution">
    <text evidence="13">The sequence shown here is derived from an EMBL/GenBank/DDBJ whole genome shotgun (WGS) entry which is preliminary data.</text>
</comment>
<evidence type="ECO:0000256" key="9">
    <source>
        <dbReference type="RuleBase" id="RU003355"/>
    </source>
</evidence>
<evidence type="ECO:0000256" key="2">
    <source>
        <dbReference type="ARBA" id="ARBA00022512"/>
    </source>
</evidence>
<keyword evidence="10" id="KW-1133">Transmembrane helix</keyword>
<dbReference type="InterPro" id="IPR000209">
    <property type="entry name" value="Peptidase_S8/S53_dom"/>
</dbReference>
<dbReference type="PROSITE" id="PS51892">
    <property type="entry name" value="SUBTILASE"/>
    <property type="match status" value="1"/>
</dbReference>
<dbReference type="EMBL" id="JAEINI020000006">
    <property type="protein sequence ID" value="MCB5227258.1"/>
    <property type="molecule type" value="Genomic_DNA"/>
</dbReference>
<name>A0ABS8C4J3_9ALTE</name>
<evidence type="ECO:0000256" key="7">
    <source>
        <dbReference type="ARBA" id="ARBA00022825"/>
    </source>
</evidence>
<dbReference type="PROSITE" id="PS00138">
    <property type="entry name" value="SUBTILASE_SER"/>
    <property type="match status" value="1"/>
</dbReference>
<keyword evidence="10" id="KW-0472">Membrane</keyword>
<dbReference type="SUPFAM" id="SSF52743">
    <property type="entry name" value="Subtilisin-like"/>
    <property type="match status" value="1"/>
</dbReference>
<sequence length="1251" mass="128196">MKKALLASAISIAISGSAQAGIQQLKAANGQSVHEVYGAVSASIDEQAQTPSAWYVLLNAPATTEALSGQQYNVQLAQQITAQVETLQQDITAQLSVLDADAQVLATTKNLAAGIVVQASPEALVALRANPAVVDIMPIYDSELHVADSAPYIKAKQIVDDGLATGANTRVAILDTGIDYTHSLLGGPGTAEAYSAAIAASAQSTAPAWPQGSVIGGFDFINNDPNPIDPAAEGHGTWVASAVNGIAPDTSFYGYKVCAPAPVNCTGVAQLRALEASMDPNGDGNLEDRVDIINMSLGGQFGSTQTTSGTQFLIQRAVNLGVNVVISAGNDGNIPFRVGGPSTTPNALSVGAMTNPATSVGVFESAEIDGEDVVMVAAGFNKTFDFSFNSSTTPLVVIPGSYTACDPLAEDVDLTGKAVLLSRGTCGFVVKAKVAQDRGAAFVIIANSNPGEAPIVAGGTDDSVTVPTIMITKEVGDALKAKLDAGEVVSYDIKSAAKSGAGATADFTSRGPSMDGLLKPEITAPGVQIQMARTGTGTGTSRANGTSFSAPITAGGVALVRELLPDRNASEIKATLMNTANMDVYLTPKAINPDAKLAPISLIGAGLVDVEKAVSSPVAAWVHDTAFDTKQAALSFGLQTLDSVSSMTKTVTVKNFSTSPKTYQLSAQARYADKAETGALNWSMPASITVPAGQTVNFDVTLTIDPAKLPAFTLSNGVYYSPLMAASQLDTAEYDGAIVFNDAATSTANDLHLVYHIIPKAAAKLRLEGELVSGKAATKITNTGVVDVEPFASTLVAASPVNATLNPKHDIRAVTLDIAEAGFCGSGYAVYPTIHLEGGVNHLLQGNYSVDLDVNNDGAYDYTMNTLLITRFGAAYAASPGVFVSFNTRFGTLSGPFGDVIHYAGGKQVTLEACFESVGLSAMDLGRTVNARVRTSSDSYSLTATNIADSLTTTMTIAPSPAVTLSSSAETAPAPTGAETTAADDDTTVTMLQPGESAYVMRPAGDNRSFVMISAAAEAIAVADYSAPMAAPTVTANQTFSVNENTATGTVIGTIDAESDFRSAVAEFVVLGSSSSVIKVESNGDIVVANAALLDYEAGLTSVQFEVAAMDTSGSVSSPASVTVNVVNVADAMPTLTATVSMATLASGTAAGTVVGSVAAQANESGATISSVTTNNSLFAVQNGQLILTRSPSRDDAKTHSIVITARDSAGLQATANASVTVTHKSSGAFGLFGLLLVPVLFIRRRFAKKA</sequence>
<dbReference type="PROSITE" id="PS50268">
    <property type="entry name" value="CADHERIN_2"/>
    <property type="match status" value="1"/>
</dbReference>
<evidence type="ECO:0000256" key="8">
    <source>
        <dbReference type="PROSITE-ProRule" id="PRU01240"/>
    </source>
</evidence>
<reference evidence="13 14" key="1">
    <citation type="submission" date="2021-10" db="EMBL/GenBank/DDBJ databases">
        <title>Alishewanella koreense sp. nov. isolated from seawater of southwestern coast in South Korea and the proposal for the reclassification of Rheinheimera perlucida and Rheinheimera tuosuensis as Arsukibacterium perlucida and Arsukibacterium tuosuensis.</title>
        <authorList>
            <person name="Kim K.H."/>
            <person name="Ruan W."/>
            <person name="Kim K.R."/>
            <person name="Baek J.H."/>
            <person name="Jeon C.O."/>
        </authorList>
    </citation>
    <scope>NUCLEOTIDE SEQUENCE [LARGE SCALE GENOMIC DNA]</scope>
    <source>
        <strain evidence="13 14">16-MA</strain>
    </source>
</reference>
<evidence type="ECO:0000256" key="5">
    <source>
        <dbReference type="ARBA" id="ARBA00022729"/>
    </source>
</evidence>
<feature type="active site" description="Charge relay system" evidence="8">
    <location>
        <position position="175"/>
    </location>
</feature>
<feature type="transmembrane region" description="Helical" evidence="10">
    <location>
        <begin position="1226"/>
        <end position="1243"/>
    </location>
</feature>
<dbReference type="PANTHER" id="PTHR43806">
    <property type="entry name" value="PEPTIDASE S8"/>
    <property type="match status" value="1"/>
</dbReference>